<dbReference type="GO" id="GO:0016787">
    <property type="term" value="F:hydrolase activity"/>
    <property type="evidence" value="ECO:0007669"/>
    <property type="project" value="InterPro"/>
</dbReference>
<gene>
    <name evidence="2" type="ORF">E0F88_01550</name>
</gene>
<name>A0A4R5E2D9_9BACT</name>
<accession>A0A4R5E2D9</accession>
<dbReference type="Pfam" id="PF06439">
    <property type="entry name" value="3keto-disac_hyd"/>
    <property type="match status" value="1"/>
</dbReference>
<sequence length="321" mass="34934">MNLSGFIKPSNLPRLLPTAFLLLVIFTAQFGNKSMAASPIEGRWDITIDVDGKASPSWLEVRHSGTSTLIGQFTGIVGSARPISRVIFKDGKMSFAIPPQWEKGTNDMTVEGTLEGEKLTGTLTTSEGKSYKWKGVRAPSLRRQTAPVWGKPVTLFNGNDMKGWHAEGENQWIAKNGILQSPKSGANLVTETKYDDFKLHIEFRIPKGSNSGVYLRGRYEVQVTDSKGMEPALDQMGAVYGFITPSEMVAKEAGEWNTLDITLIGRFLTLVANGKTVITNQEIPGITGGAIDSNEGEPGPLLIQGDHGPVEYRNIVITPAK</sequence>
<dbReference type="AlphaFoldDB" id="A0A4R5E2D9"/>
<protein>
    <submittedName>
        <fullName evidence="2">DUF1080 domain-containing protein</fullName>
    </submittedName>
</protein>
<comment type="caution">
    <text evidence="2">The sequence shown here is derived from an EMBL/GenBank/DDBJ whole genome shotgun (WGS) entry which is preliminary data.</text>
</comment>
<evidence type="ECO:0000259" key="1">
    <source>
        <dbReference type="Pfam" id="PF06439"/>
    </source>
</evidence>
<dbReference type="InterPro" id="IPR010496">
    <property type="entry name" value="AL/BT2_dom"/>
</dbReference>
<dbReference type="RefSeq" id="WP_131955978.1">
    <property type="nucleotide sequence ID" value="NZ_SMFL01000001.1"/>
</dbReference>
<dbReference type="EMBL" id="SMFL01000001">
    <property type="protein sequence ID" value="TDE18253.1"/>
    <property type="molecule type" value="Genomic_DNA"/>
</dbReference>
<dbReference type="Proteomes" id="UP000294850">
    <property type="component" value="Unassembled WGS sequence"/>
</dbReference>
<keyword evidence="3" id="KW-1185">Reference proteome</keyword>
<evidence type="ECO:0000313" key="2">
    <source>
        <dbReference type="EMBL" id="TDE18253.1"/>
    </source>
</evidence>
<reference evidence="2 3" key="1">
    <citation type="submission" date="2019-03" db="EMBL/GenBank/DDBJ databases">
        <title>Dyadobacter AR-3-6 sp. nov., isolated from arctic soil.</title>
        <authorList>
            <person name="Chaudhary D.K."/>
        </authorList>
    </citation>
    <scope>NUCLEOTIDE SEQUENCE [LARGE SCALE GENOMIC DNA]</scope>
    <source>
        <strain evidence="2 3">AR-3-6</strain>
    </source>
</reference>
<feature type="domain" description="3-keto-alpha-glucoside-1,2-lyase/3-keto-2-hydroxy-glucal hydratase" evidence="1">
    <location>
        <begin position="152"/>
        <end position="317"/>
    </location>
</feature>
<evidence type="ECO:0000313" key="3">
    <source>
        <dbReference type="Proteomes" id="UP000294850"/>
    </source>
</evidence>
<dbReference type="Gene3D" id="2.60.120.560">
    <property type="entry name" value="Exo-inulinase, domain 1"/>
    <property type="match status" value="1"/>
</dbReference>
<proteinExistence type="predicted"/>
<dbReference type="OrthoDB" id="190957at2"/>
<organism evidence="2 3">
    <name type="scientific">Dyadobacter psychrotolerans</name>
    <dbReference type="NCBI Taxonomy" id="2541721"/>
    <lineage>
        <taxon>Bacteria</taxon>
        <taxon>Pseudomonadati</taxon>
        <taxon>Bacteroidota</taxon>
        <taxon>Cytophagia</taxon>
        <taxon>Cytophagales</taxon>
        <taxon>Spirosomataceae</taxon>
        <taxon>Dyadobacter</taxon>
    </lineage>
</organism>